<evidence type="ECO:0000256" key="1">
    <source>
        <dbReference type="ARBA" id="ARBA00004571"/>
    </source>
</evidence>
<dbReference type="AlphaFoldDB" id="A0A1I2QFX7"/>
<feature type="signal peptide" evidence="13">
    <location>
        <begin position="1"/>
        <end position="34"/>
    </location>
</feature>
<dbReference type="NCBIfam" id="TIGR04056">
    <property type="entry name" value="OMP_RagA_SusC"/>
    <property type="match status" value="1"/>
</dbReference>
<feature type="chain" id="PRO_5011756133" evidence="13">
    <location>
        <begin position="35"/>
        <end position="1069"/>
    </location>
</feature>
<keyword evidence="6" id="KW-0408">Iron</keyword>
<keyword evidence="8 12" id="KW-0798">TonB box</keyword>
<dbReference type="SUPFAM" id="SSF56935">
    <property type="entry name" value="Porins"/>
    <property type="match status" value="1"/>
</dbReference>
<keyword evidence="5 11" id="KW-0812">Transmembrane</keyword>
<keyword evidence="10 11" id="KW-0998">Cell outer membrane</keyword>
<dbReference type="GO" id="GO:0006826">
    <property type="term" value="P:iron ion transport"/>
    <property type="evidence" value="ECO:0007669"/>
    <property type="project" value="UniProtKB-KW"/>
</dbReference>
<dbReference type="InterPro" id="IPR000531">
    <property type="entry name" value="Beta-barrel_TonB"/>
</dbReference>
<dbReference type="PROSITE" id="PS52016">
    <property type="entry name" value="TONB_DEPENDENT_REC_3"/>
    <property type="match status" value="1"/>
</dbReference>
<dbReference type="SUPFAM" id="SSF49464">
    <property type="entry name" value="Carboxypeptidase regulatory domain-like"/>
    <property type="match status" value="1"/>
</dbReference>
<feature type="domain" description="TonB-dependent receptor plug" evidence="15">
    <location>
        <begin position="155"/>
        <end position="250"/>
    </location>
</feature>
<dbReference type="InterPro" id="IPR023996">
    <property type="entry name" value="TonB-dep_OMP_SusC/RagA"/>
</dbReference>
<comment type="subcellular location">
    <subcellularLocation>
        <location evidence="1 11">Cell outer membrane</location>
        <topology evidence="1 11">Multi-pass membrane protein</topology>
    </subcellularLocation>
</comment>
<dbReference type="InterPro" id="IPR037066">
    <property type="entry name" value="Plug_dom_sf"/>
</dbReference>
<keyword evidence="2 11" id="KW-0813">Transport</keyword>
<evidence type="ECO:0000313" key="16">
    <source>
        <dbReference type="EMBL" id="SFG27475.1"/>
    </source>
</evidence>
<gene>
    <name evidence="16" type="ORF">SAMN05421739_1023</name>
</gene>
<name>A0A1I2QFX7_9BACT</name>
<evidence type="ECO:0000256" key="8">
    <source>
        <dbReference type="ARBA" id="ARBA00023077"/>
    </source>
</evidence>
<dbReference type="InterPro" id="IPR008969">
    <property type="entry name" value="CarboxyPept-like_regulatory"/>
</dbReference>
<dbReference type="InterPro" id="IPR012910">
    <property type="entry name" value="Plug_dom"/>
</dbReference>
<dbReference type="Gene3D" id="2.40.170.20">
    <property type="entry name" value="TonB-dependent receptor, beta-barrel domain"/>
    <property type="match status" value="1"/>
</dbReference>
<keyword evidence="4" id="KW-0410">Iron transport</keyword>
<dbReference type="Proteomes" id="UP000198724">
    <property type="component" value="Unassembled WGS sequence"/>
</dbReference>
<dbReference type="STRING" id="1436961.SAMN05421739_1023"/>
<evidence type="ECO:0000256" key="11">
    <source>
        <dbReference type="PROSITE-ProRule" id="PRU01360"/>
    </source>
</evidence>
<keyword evidence="13" id="KW-0732">Signal</keyword>
<evidence type="ECO:0000259" key="14">
    <source>
        <dbReference type="Pfam" id="PF00593"/>
    </source>
</evidence>
<comment type="similarity">
    <text evidence="11 12">Belongs to the TonB-dependent receptor family.</text>
</comment>
<evidence type="ECO:0000256" key="12">
    <source>
        <dbReference type="RuleBase" id="RU003357"/>
    </source>
</evidence>
<evidence type="ECO:0000313" key="17">
    <source>
        <dbReference type="Proteomes" id="UP000198724"/>
    </source>
</evidence>
<dbReference type="InterPro" id="IPR023997">
    <property type="entry name" value="TonB-dep_OMP_SusC/RagA_CS"/>
</dbReference>
<proteinExistence type="inferred from homology"/>
<sequence>MIKQLPGEGKKGRCRKYPLLLMAMLGLAPLAASAGETLAGTSERTAVSEPWAGERQTGTVQGQVTDAAGQPLPGVSVSLKGTPTGTVTDLNGRFTLNSGNAEKPVLVLSYIGYITQEVSVGGRTFVEVALQEDTKALSEVVVTALGIKKEKKALGYAVQEVQGGDLVKAREGNAINNLVGKVAGLSIKSSTDLFQDPAISLRGRKPLVVIDGVPDQTADIWKINSDDIESINVLKGSTASALYGSIGRNGAIMITTKRGGKQSLSVELNSSTMFQPSFIRIPEVQTTYGSGNNGKYAYVDGSGGGIEGAGWIWGPKLDQPSAGTPSGFWETPQYNSPVDPVTGVRQPLPWISRGKDNVENFFQTGLMSTNSLSVTSGGEKGSFRAAASHIYQKGIVPNTSLNNSSFSVAGNYSLSPKLKADARLSYNRQYTDNFPETGYGPTNYLYNLVLWTGADVDVRDLRNYWAEGREGEQQRHYNQSWYNNPYFQAYEFQRGYFKDNTFGAVTFDYELSPSFSAIYRTGVNLYGLTRSTKEPKSYVGYSNKSRGNYDVSNQHYFDIVSDLIVQYERDLSKDFALKVQVGGSNNYQNLKRNSLATDGLTIPGFYNISNSANPVQGSNAIEDQKKNSVYGVVDLEAFGAFYLSVTGRNDWVSTLPVSNNSFFYPSVAGSLVVSDLVTMPSVISYLKLRSSWSRVSEGRIGVYPYSHIAAYENGVKWNGAPSLYYGSSNLNPDLKPETSDTWEAGVELNLVQNRLGFDLTYYQSRDYNNITNIPVSLTSGYASRLENGNVYQRKGVELIARATPVQRNGLRWDITANASQYRRYLKEIFGGAEELNRLKVGDRTDKIFAWVYEKAPDGSIVHNSNGYPKSDPFSRFVGYDEPDWTYGVENAVTYKNVSLKFLFDGRLGGKIYSTTNQKMWWGGSHPGTVNRFRDEANNGEATFVGEGVIVTGGEVKYDGQGRITEDSREFAPNTKAVSYINYMINTSNGHNHNYHYYDETFLKLREVTLTYQLPANLLQKTPLQAASVSLVGRNLLLWSKLPNVDPDTGADNLQTPATRSMGINVDLKF</sequence>
<evidence type="ECO:0000256" key="5">
    <source>
        <dbReference type="ARBA" id="ARBA00022692"/>
    </source>
</evidence>
<protein>
    <submittedName>
        <fullName evidence="16">TonB-linked outer membrane protein, SusC/RagA family</fullName>
    </submittedName>
</protein>
<accession>A0A1I2QFX7</accession>
<dbReference type="InterPro" id="IPR036942">
    <property type="entry name" value="Beta-barrel_TonB_sf"/>
</dbReference>
<keyword evidence="3 11" id="KW-1134">Transmembrane beta strand</keyword>
<dbReference type="Pfam" id="PF07715">
    <property type="entry name" value="Plug"/>
    <property type="match status" value="1"/>
</dbReference>
<dbReference type="RefSeq" id="WP_217646709.1">
    <property type="nucleotide sequence ID" value="NZ_FOOT01000002.1"/>
</dbReference>
<dbReference type="GO" id="GO:0009279">
    <property type="term" value="C:cell outer membrane"/>
    <property type="evidence" value="ECO:0007669"/>
    <property type="project" value="UniProtKB-SubCell"/>
</dbReference>
<dbReference type="Pfam" id="PF00593">
    <property type="entry name" value="TonB_dep_Rec_b-barrel"/>
    <property type="match status" value="1"/>
</dbReference>
<dbReference type="Pfam" id="PF13715">
    <property type="entry name" value="CarbopepD_reg_2"/>
    <property type="match status" value="1"/>
</dbReference>
<dbReference type="Gene3D" id="2.170.130.10">
    <property type="entry name" value="TonB-dependent receptor, plug domain"/>
    <property type="match status" value="1"/>
</dbReference>
<dbReference type="NCBIfam" id="TIGR04057">
    <property type="entry name" value="SusC_RagA_signa"/>
    <property type="match status" value="1"/>
</dbReference>
<dbReference type="PANTHER" id="PTHR32552">
    <property type="entry name" value="FERRICHROME IRON RECEPTOR-RELATED"/>
    <property type="match status" value="1"/>
</dbReference>
<keyword evidence="17" id="KW-1185">Reference proteome</keyword>
<feature type="domain" description="TonB-dependent receptor-like beta-barrel" evidence="14">
    <location>
        <begin position="469"/>
        <end position="899"/>
    </location>
</feature>
<evidence type="ECO:0000256" key="9">
    <source>
        <dbReference type="ARBA" id="ARBA00023136"/>
    </source>
</evidence>
<evidence type="ECO:0000256" key="3">
    <source>
        <dbReference type="ARBA" id="ARBA00022452"/>
    </source>
</evidence>
<reference evidence="17" key="1">
    <citation type="submission" date="2016-10" db="EMBL/GenBank/DDBJ databases">
        <authorList>
            <person name="Varghese N."/>
            <person name="Submissions S."/>
        </authorList>
    </citation>
    <scope>NUCLEOTIDE SEQUENCE [LARGE SCALE GENOMIC DNA]</scope>
    <source>
        <strain evidence="17">LP51</strain>
    </source>
</reference>
<evidence type="ECO:0000259" key="15">
    <source>
        <dbReference type="Pfam" id="PF07715"/>
    </source>
</evidence>
<dbReference type="PANTHER" id="PTHR32552:SF81">
    <property type="entry name" value="TONB-DEPENDENT OUTER MEMBRANE RECEPTOR"/>
    <property type="match status" value="1"/>
</dbReference>
<evidence type="ECO:0000256" key="13">
    <source>
        <dbReference type="SAM" id="SignalP"/>
    </source>
</evidence>
<organism evidence="16 17">
    <name type="scientific">Pontibacter chinhatensis</name>
    <dbReference type="NCBI Taxonomy" id="1436961"/>
    <lineage>
        <taxon>Bacteria</taxon>
        <taxon>Pseudomonadati</taxon>
        <taxon>Bacteroidota</taxon>
        <taxon>Cytophagia</taxon>
        <taxon>Cytophagales</taxon>
        <taxon>Hymenobacteraceae</taxon>
        <taxon>Pontibacter</taxon>
    </lineage>
</organism>
<dbReference type="EMBL" id="FOOT01000002">
    <property type="protein sequence ID" value="SFG27475.1"/>
    <property type="molecule type" value="Genomic_DNA"/>
</dbReference>
<evidence type="ECO:0000256" key="6">
    <source>
        <dbReference type="ARBA" id="ARBA00023004"/>
    </source>
</evidence>
<keyword evidence="9 11" id="KW-0472">Membrane</keyword>
<evidence type="ECO:0000256" key="2">
    <source>
        <dbReference type="ARBA" id="ARBA00022448"/>
    </source>
</evidence>
<dbReference type="Gene3D" id="2.60.40.1120">
    <property type="entry name" value="Carboxypeptidase-like, regulatory domain"/>
    <property type="match status" value="1"/>
</dbReference>
<evidence type="ECO:0000256" key="10">
    <source>
        <dbReference type="ARBA" id="ARBA00023237"/>
    </source>
</evidence>
<evidence type="ECO:0000256" key="7">
    <source>
        <dbReference type="ARBA" id="ARBA00023065"/>
    </source>
</evidence>
<keyword evidence="7" id="KW-0406">Ion transport</keyword>
<dbReference type="InterPro" id="IPR039426">
    <property type="entry name" value="TonB-dep_rcpt-like"/>
</dbReference>
<evidence type="ECO:0000256" key="4">
    <source>
        <dbReference type="ARBA" id="ARBA00022496"/>
    </source>
</evidence>